<keyword evidence="3 5" id="KW-1133">Transmembrane helix</keyword>
<keyword evidence="8" id="KW-1185">Reference proteome</keyword>
<dbReference type="PANTHER" id="PTHR21419">
    <property type="match status" value="1"/>
</dbReference>
<dbReference type="InterPro" id="IPR045232">
    <property type="entry name" value="FAM234"/>
</dbReference>
<evidence type="ECO:0000256" key="1">
    <source>
        <dbReference type="ARBA" id="ARBA00004167"/>
    </source>
</evidence>
<comment type="caution">
    <text evidence="7">The sequence shown here is derived from an EMBL/GenBank/DDBJ whole genome shotgun (WGS) entry which is preliminary data.</text>
</comment>
<keyword evidence="2 5" id="KW-0812">Transmembrane</keyword>
<gene>
    <name evidence="7" type="ORF">LSH36_34g01067</name>
</gene>
<dbReference type="AlphaFoldDB" id="A0AAD9K8C2"/>
<name>A0AAD9K8C2_9ANNE</name>
<evidence type="ECO:0000313" key="8">
    <source>
        <dbReference type="Proteomes" id="UP001208570"/>
    </source>
</evidence>
<dbReference type="GO" id="GO:0016020">
    <property type="term" value="C:membrane"/>
    <property type="evidence" value="ECO:0007669"/>
    <property type="project" value="UniProtKB-SubCell"/>
</dbReference>
<proteinExistence type="predicted"/>
<evidence type="ECO:0000256" key="4">
    <source>
        <dbReference type="ARBA" id="ARBA00023136"/>
    </source>
</evidence>
<dbReference type="Pfam" id="PF23727">
    <property type="entry name" value="Beta-prop_FAM234A_B"/>
    <property type="match status" value="1"/>
</dbReference>
<dbReference type="PANTHER" id="PTHR21419:SF36">
    <property type="entry name" value="PROTEIN FAM234A-LIKE"/>
    <property type="match status" value="1"/>
</dbReference>
<feature type="transmembrane region" description="Helical" evidence="5">
    <location>
        <begin position="103"/>
        <end position="127"/>
    </location>
</feature>
<keyword evidence="4 5" id="KW-0472">Membrane</keyword>
<organism evidence="7 8">
    <name type="scientific">Paralvinella palmiformis</name>
    <dbReference type="NCBI Taxonomy" id="53620"/>
    <lineage>
        <taxon>Eukaryota</taxon>
        <taxon>Metazoa</taxon>
        <taxon>Spiralia</taxon>
        <taxon>Lophotrochozoa</taxon>
        <taxon>Annelida</taxon>
        <taxon>Polychaeta</taxon>
        <taxon>Sedentaria</taxon>
        <taxon>Canalipalpata</taxon>
        <taxon>Terebellida</taxon>
        <taxon>Terebelliformia</taxon>
        <taxon>Alvinellidae</taxon>
        <taxon>Paralvinella</taxon>
    </lineage>
</organism>
<comment type="subcellular location">
    <subcellularLocation>
        <location evidence="1">Membrane</location>
        <topology evidence="1">Single-pass membrane protein</topology>
    </subcellularLocation>
</comment>
<dbReference type="Proteomes" id="UP001208570">
    <property type="component" value="Unassembled WGS sequence"/>
</dbReference>
<protein>
    <recommendedName>
        <fullName evidence="6">FAM234A/B beta-propeller domain-containing protein</fullName>
    </recommendedName>
</protein>
<reference evidence="7" key="1">
    <citation type="journal article" date="2023" name="Mol. Biol. Evol.">
        <title>Third-Generation Sequencing Reveals the Adaptive Role of the Epigenome in Three Deep-Sea Polychaetes.</title>
        <authorList>
            <person name="Perez M."/>
            <person name="Aroh O."/>
            <person name="Sun Y."/>
            <person name="Lan Y."/>
            <person name="Juniper S.K."/>
            <person name="Young C.R."/>
            <person name="Angers B."/>
            <person name="Qian P.Y."/>
        </authorList>
    </citation>
    <scope>NUCLEOTIDE SEQUENCE</scope>
    <source>
        <strain evidence="7">P08H-3</strain>
    </source>
</reference>
<evidence type="ECO:0000313" key="7">
    <source>
        <dbReference type="EMBL" id="KAK2166849.1"/>
    </source>
</evidence>
<evidence type="ECO:0000256" key="2">
    <source>
        <dbReference type="ARBA" id="ARBA00022692"/>
    </source>
</evidence>
<evidence type="ECO:0000256" key="5">
    <source>
        <dbReference type="SAM" id="Phobius"/>
    </source>
</evidence>
<dbReference type="EMBL" id="JAODUP010000034">
    <property type="protein sequence ID" value="KAK2166849.1"/>
    <property type="molecule type" value="Genomic_DNA"/>
</dbReference>
<dbReference type="InterPro" id="IPR055409">
    <property type="entry name" value="Beta-prop_FAM234A_B"/>
</dbReference>
<evidence type="ECO:0000259" key="6">
    <source>
        <dbReference type="Pfam" id="PF23727"/>
    </source>
</evidence>
<dbReference type="SUPFAM" id="SSF69318">
    <property type="entry name" value="Integrin alpha N-terminal domain"/>
    <property type="match status" value="1"/>
</dbReference>
<feature type="domain" description="FAM234A/B beta-propeller" evidence="6">
    <location>
        <begin position="143"/>
        <end position="362"/>
    </location>
</feature>
<evidence type="ECO:0000256" key="3">
    <source>
        <dbReference type="ARBA" id="ARBA00022989"/>
    </source>
</evidence>
<accession>A0AAD9K8C2</accession>
<sequence length="373" mass="41757">MRSFMCKVPNLCIQRHSMKDLTKTLVIMKKKKDDVLFIQDGGASKQNGFSQPGNEANKELLSNGKNSEKIELDDLGIQHARIRKASEVEVRTLRYRSLTLTRMICFVLTLLLAVGFVIGLVVVLPHLKASVSSQRHYPQTKEWNITYPEYATESLVQLFDVDEDGRLDIIFSIVPGSSMGKSEPSRSNEDQYCKERGFTTSPCVAEVKAIRGYDGALIWQFYAHSSIFEMNCGNIDINKDGKMDCIASGRLATVVAFDPREGHVFWRGDQSQMEEIWNIYNVLIIPDMNQDGVLDLVVAHGGDPTFPPEVTDRKAGRLILLDGATGSAIGKRYLKIPDDKETYMSPIMHVRKDGSEYIIFGHGGETVPGIVQF</sequence>
<dbReference type="InterPro" id="IPR028994">
    <property type="entry name" value="Integrin_alpha_N"/>
</dbReference>